<evidence type="ECO:0008006" key="3">
    <source>
        <dbReference type="Google" id="ProtNLM"/>
    </source>
</evidence>
<evidence type="ECO:0000313" key="2">
    <source>
        <dbReference type="Proteomes" id="UP000427906"/>
    </source>
</evidence>
<organism evidence="1 2">
    <name type="scientific">Desulfosarcina alkanivorans</name>
    <dbReference type="NCBI Taxonomy" id="571177"/>
    <lineage>
        <taxon>Bacteria</taxon>
        <taxon>Pseudomonadati</taxon>
        <taxon>Thermodesulfobacteriota</taxon>
        <taxon>Desulfobacteria</taxon>
        <taxon>Desulfobacterales</taxon>
        <taxon>Desulfosarcinaceae</taxon>
        <taxon>Desulfosarcina</taxon>
    </lineage>
</organism>
<protein>
    <recommendedName>
        <fullName evidence="3">Transcriptional regulator NrdR</fullName>
    </recommendedName>
</protein>
<sequence length="114" mass="12875">MKCLACGGNLRSPGHDRKNLKNKLFVLRFRKCNCCDAGYETREMFDCITEQTVSGPIRVTKANRCPLCDSKTIVQSTTPINRGEVLRTRKCEKCGTEFGTIERVFLVLVPIEDT</sequence>
<dbReference type="KEGG" id="dalk:DSCA_30330"/>
<keyword evidence="2" id="KW-1185">Reference proteome</keyword>
<reference evidence="1 2" key="1">
    <citation type="submission" date="2019-11" db="EMBL/GenBank/DDBJ databases">
        <title>Comparative genomics of hydrocarbon-degrading Desulfosarcina strains.</title>
        <authorList>
            <person name="Watanabe M."/>
            <person name="Kojima H."/>
            <person name="Fukui M."/>
        </authorList>
    </citation>
    <scope>NUCLEOTIDE SEQUENCE [LARGE SCALE GENOMIC DNA]</scope>
    <source>
        <strain evidence="1 2">PL12</strain>
    </source>
</reference>
<dbReference type="Proteomes" id="UP000427906">
    <property type="component" value="Chromosome"/>
</dbReference>
<evidence type="ECO:0000313" key="1">
    <source>
        <dbReference type="EMBL" id="BBO69103.1"/>
    </source>
</evidence>
<dbReference type="EMBL" id="AP021874">
    <property type="protein sequence ID" value="BBO69103.1"/>
    <property type="molecule type" value="Genomic_DNA"/>
</dbReference>
<dbReference type="AlphaFoldDB" id="A0A5K7YKP8"/>
<name>A0A5K7YKP8_9BACT</name>
<proteinExistence type="predicted"/>
<accession>A0A5K7YKP8</accession>
<gene>
    <name evidence="1" type="ORF">DSCA_30330</name>
</gene>